<keyword evidence="11" id="KW-1185">Reference proteome</keyword>
<dbReference type="Proteomes" id="UP001420932">
    <property type="component" value="Unassembled WGS sequence"/>
</dbReference>
<comment type="subcellular location">
    <subcellularLocation>
        <location evidence="1">Membrane</location>
        <topology evidence="1">Multi-pass membrane protein</topology>
    </subcellularLocation>
</comment>
<keyword evidence="8" id="KW-0472">Membrane</keyword>
<name>A0AAP0FBA9_9MAGN</name>
<dbReference type="InterPro" id="IPR004853">
    <property type="entry name" value="Sugar_P_trans_dom"/>
</dbReference>
<dbReference type="Pfam" id="PF13920">
    <property type="entry name" value="zf-C3HC4_3"/>
    <property type="match status" value="1"/>
</dbReference>
<evidence type="ECO:0000256" key="5">
    <source>
        <dbReference type="PROSITE-ProRule" id="PRU00175"/>
    </source>
</evidence>
<keyword evidence="8" id="KW-1133">Transmembrane helix</keyword>
<keyword evidence="6" id="KW-0175">Coiled coil</keyword>
<evidence type="ECO:0000256" key="2">
    <source>
        <dbReference type="ARBA" id="ARBA00022723"/>
    </source>
</evidence>
<evidence type="ECO:0000256" key="1">
    <source>
        <dbReference type="ARBA" id="ARBA00004141"/>
    </source>
</evidence>
<feature type="compositionally biased region" description="Polar residues" evidence="7">
    <location>
        <begin position="1"/>
        <end position="15"/>
    </location>
</feature>
<feature type="transmembrane region" description="Helical" evidence="8">
    <location>
        <begin position="485"/>
        <end position="505"/>
    </location>
</feature>
<gene>
    <name evidence="10" type="ORF">Syun_024120</name>
</gene>
<sequence length="734" mass="82201">MKNRTTLTASASPDRSTVRPPILPRKARSIVQVLVRLAVEDRDRKVNLFDELGLNRKLFLVSIASLKMYAGENGNPVFPVLLEENRIHYNNNTSTQLQLFGNFQTGCSVDPMNYMQNDHISSLARPSKRGREAEDASRLHKLQISLNNNLYQEADQSAIIPNVNPVSTGLRLSYDDDEHHSSVTSASGSMATALPVILSLGDNLKTEIERQKEEFDHYIRVQEEHISKGVREMKQRHMASFLSTLEKGVGKKLREKELEIENMNRKNRELVERVKQVAMEAQSWHYRAKYNESVVNVLKNNLRQAIAQGADHVKEGCGDSEVDDAASSYIDQNHRLNLPGGSSIPFGSQRGSKENMICRACRAREVSILLLPCRHLCLCKDCEGFIEVCPICRSMKSKSVQENARVQELATTSQLTSSTVSVESQLAIRVSVLSSPSSSSSHFNHFNAVDLKLKRRLRLRRSDVRARAASVPESRGEIEKANNNLAQVLELGVLLALWYLFNIYFNIFNKQVLKVYPFPITVSAIQFGIATAIVTFMWTFNLYKKPKITMPQILAILPLAVMHTMGNLFTNMSLGKVSVSFTHTIKAMEPFFTVILSALFLAEESLDNITLFSVLTITSFILNIPVTLFMEGVKFTPSYLQSAGLNVRELSTMLLLAGFCFHAYQQLSYMILEKVSPVTHSVGNCVKRVVVIISAVIFFQTPVTFVNALGTGVALAGVFLYSRARQLRVKSNIS</sequence>
<feature type="transmembrane region" description="Helical" evidence="8">
    <location>
        <begin position="692"/>
        <end position="721"/>
    </location>
</feature>
<dbReference type="CDD" id="cd16649">
    <property type="entry name" value="mRING-HC-C3HC5_CGRF1-like"/>
    <property type="match status" value="1"/>
</dbReference>
<feature type="domain" description="RING-type" evidence="9">
    <location>
        <begin position="358"/>
        <end position="393"/>
    </location>
</feature>
<feature type="transmembrane region" description="Helical" evidence="8">
    <location>
        <begin position="608"/>
        <end position="629"/>
    </location>
</feature>
<protein>
    <recommendedName>
        <fullName evidence="9">RING-type domain-containing protein</fullName>
    </recommendedName>
</protein>
<organism evidence="10 11">
    <name type="scientific">Stephania yunnanensis</name>
    <dbReference type="NCBI Taxonomy" id="152371"/>
    <lineage>
        <taxon>Eukaryota</taxon>
        <taxon>Viridiplantae</taxon>
        <taxon>Streptophyta</taxon>
        <taxon>Embryophyta</taxon>
        <taxon>Tracheophyta</taxon>
        <taxon>Spermatophyta</taxon>
        <taxon>Magnoliopsida</taxon>
        <taxon>Ranunculales</taxon>
        <taxon>Menispermaceae</taxon>
        <taxon>Menispermoideae</taxon>
        <taxon>Cissampelideae</taxon>
        <taxon>Stephania</taxon>
    </lineage>
</organism>
<dbReference type="SUPFAM" id="SSF103481">
    <property type="entry name" value="Multidrug resistance efflux transporter EmrE"/>
    <property type="match status" value="1"/>
</dbReference>
<dbReference type="GO" id="GO:0008270">
    <property type="term" value="F:zinc ion binding"/>
    <property type="evidence" value="ECO:0007669"/>
    <property type="project" value="UniProtKB-KW"/>
</dbReference>
<dbReference type="PANTHER" id="PTHR42647:SF9">
    <property type="entry name" value="S-RIBONUCLEASE BINDING PROTEIN SBP1-RELATED"/>
    <property type="match status" value="1"/>
</dbReference>
<accession>A0AAP0FBA9</accession>
<evidence type="ECO:0000256" key="7">
    <source>
        <dbReference type="SAM" id="MobiDB-lite"/>
    </source>
</evidence>
<dbReference type="InterPro" id="IPR013083">
    <property type="entry name" value="Znf_RING/FYVE/PHD"/>
</dbReference>
<dbReference type="PANTHER" id="PTHR42647">
    <property type="entry name" value="SBP (S-RIBONUCLEASE BINDING PROTEIN) FAMILY PROTEIN"/>
    <property type="match status" value="1"/>
</dbReference>
<evidence type="ECO:0000259" key="9">
    <source>
        <dbReference type="PROSITE" id="PS50089"/>
    </source>
</evidence>
<proteinExistence type="predicted"/>
<feature type="transmembrane region" description="Helical" evidence="8">
    <location>
        <begin position="581"/>
        <end position="602"/>
    </location>
</feature>
<dbReference type="InterPro" id="IPR037185">
    <property type="entry name" value="EmrE-like"/>
</dbReference>
<evidence type="ECO:0000313" key="10">
    <source>
        <dbReference type="EMBL" id="KAK9108109.1"/>
    </source>
</evidence>
<keyword evidence="3 5" id="KW-0863">Zinc-finger</keyword>
<dbReference type="Pfam" id="PF03151">
    <property type="entry name" value="TPT"/>
    <property type="match status" value="2"/>
</dbReference>
<evidence type="ECO:0000256" key="6">
    <source>
        <dbReference type="SAM" id="Coils"/>
    </source>
</evidence>
<dbReference type="GO" id="GO:0004842">
    <property type="term" value="F:ubiquitin-protein transferase activity"/>
    <property type="evidence" value="ECO:0007669"/>
    <property type="project" value="TreeGrafter"/>
</dbReference>
<keyword evidence="8" id="KW-0812">Transmembrane</keyword>
<dbReference type="FunFam" id="3.30.40.10:FF:000239">
    <property type="entry name" value="probable BOI-related E3 ubiquitin-protein ligase 2"/>
    <property type="match status" value="1"/>
</dbReference>
<dbReference type="InterPro" id="IPR001841">
    <property type="entry name" value="Znf_RING"/>
</dbReference>
<feature type="coiled-coil region" evidence="6">
    <location>
        <begin position="253"/>
        <end position="280"/>
    </location>
</feature>
<evidence type="ECO:0000256" key="3">
    <source>
        <dbReference type="ARBA" id="ARBA00022771"/>
    </source>
</evidence>
<evidence type="ECO:0000256" key="8">
    <source>
        <dbReference type="SAM" id="Phobius"/>
    </source>
</evidence>
<comment type="caution">
    <text evidence="10">The sequence shown here is derived from an EMBL/GenBank/DDBJ whole genome shotgun (WGS) entry which is preliminary data.</text>
</comment>
<dbReference type="Gene3D" id="3.30.40.10">
    <property type="entry name" value="Zinc/RING finger domain, C3HC4 (zinc finger)"/>
    <property type="match status" value="1"/>
</dbReference>
<dbReference type="EMBL" id="JBBNAF010000010">
    <property type="protein sequence ID" value="KAK9108109.1"/>
    <property type="molecule type" value="Genomic_DNA"/>
</dbReference>
<feature type="transmembrane region" description="Helical" evidence="8">
    <location>
        <begin position="517"/>
        <end position="538"/>
    </location>
</feature>
<dbReference type="PROSITE" id="PS50089">
    <property type="entry name" value="ZF_RING_2"/>
    <property type="match status" value="1"/>
</dbReference>
<dbReference type="AlphaFoldDB" id="A0AAP0FBA9"/>
<evidence type="ECO:0000256" key="4">
    <source>
        <dbReference type="ARBA" id="ARBA00022833"/>
    </source>
</evidence>
<keyword evidence="4" id="KW-0862">Zinc</keyword>
<reference evidence="10 11" key="1">
    <citation type="submission" date="2024-01" db="EMBL/GenBank/DDBJ databases">
        <title>Genome assemblies of Stephania.</title>
        <authorList>
            <person name="Yang L."/>
        </authorList>
    </citation>
    <scope>NUCLEOTIDE SEQUENCE [LARGE SCALE GENOMIC DNA]</scope>
    <source>
        <strain evidence="10">YNDBR</strain>
        <tissue evidence="10">Leaf</tissue>
    </source>
</reference>
<keyword evidence="2" id="KW-0479">Metal-binding</keyword>
<feature type="transmembrane region" description="Helical" evidence="8">
    <location>
        <begin position="550"/>
        <end position="569"/>
    </location>
</feature>
<evidence type="ECO:0000313" key="11">
    <source>
        <dbReference type="Proteomes" id="UP001420932"/>
    </source>
</evidence>
<feature type="region of interest" description="Disordered" evidence="7">
    <location>
        <begin position="1"/>
        <end position="20"/>
    </location>
</feature>